<evidence type="ECO:0000313" key="1">
    <source>
        <dbReference type="EMBL" id="QTA93593.1"/>
    </source>
</evidence>
<evidence type="ECO:0000313" key="2">
    <source>
        <dbReference type="Proteomes" id="UP000663722"/>
    </source>
</evidence>
<name>A0A975BXL0_9BACT</name>
<dbReference type="Proteomes" id="UP000663722">
    <property type="component" value="Chromosome"/>
</dbReference>
<gene>
    <name evidence="1" type="ORF">dnm_096960</name>
</gene>
<dbReference type="EMBL" id="CP061800">
    <property type="protein sequence ID" value="QTA93593.1"/>
    <property type="molecule type" value="Genomic_DNA"/>
</dbReference>
<reference evidence="1" key="1">
    <citation type="journal article" date="2021" name="Microb. Physiol.">
        <title>Proteogenomic Insights into the Physiology of Marine, Sulfate-Reducing, Filamentous Desulfonema limicola and Desulfonema magnum.</title>
        <authorList>
            <person name="Schnaars V."/>
            <person name="Wohlbrand L."/>
            <person name="Scheve S."/>
            <person name="Hinrichs C."/>
            <person name="Reinhardt R."/>
            <person name="Rabus R."/>
        </authorList>
    </citation>
    <scope>NUCLEOTIDE SEQUENCE</scope>
    <source>
        <strain evidence="1">4be13</strain>
    </source>
</reference>
<protein>
    <submittedName>
        <fullName evidence="1">Uncharacterized protein</fullName>
    </submittedName>
</protein>
<dbReference type="KEGG" id="dmm:dnm_096960"/>
<keyword evidence="2" id="KW-1185">Reference proteome</keyword>
<proteinExistence type="predicted"/>
<dbReference type="AlphaFoldDB" id="A0A975BXL0"/>
<accession>A0A975BXL0</accession>
<organism evidence="1 2">
    <name type="scientific">Desulfonema magnum</name>
    <dbReference type="NCBI Taxonomy" id="45655"/>
    <lineage>
        <taxon>Bacteria</taxon>
        <taxon>Pseudomonadati</taxon>
        <taxon>Thermodesulfobacteriota</taxon>
        <taxon>Desulfobacteria</taxon>
        <taxon>Desulfobacterales</taxon>
        <taxon>Desulfococcaceae</taxon>
        <taxon>Desulfonema</taxon>
    </lineage>
</organism>
<sequence>MIPAIRIIRGESKKHAEIVSIISKIRFIREFFFKRKMIY</sequence>